<comment type="similarity">
    <text evidence="9">Belongs to the bacterial CoaD family.</text>
</comment>
<evidence type="ECO:0000256" key="8">
    <source>
        <dbReference type="ARBA" id="ARBA00029346"/>
    </source>
</evidence>
<name>A0A7H9EK80_9LACO</name>
<dbReference type="InterPro" id="IPR004821">
    <property type="entry name" value="Cyt_trans-like"/>
</dbReference>
<keyword evidence="4 9" id="KW-0547">Nucleotide-binding</keyword>
<dbReference type="InterPro" id="IPR001980">
    <property type="entry name" value="PPAT"/>
</dbReference>
<feature type="domain" description="Cytidyltransferase-like" evidence="10">
    <location>
        <begin position="6"/>
        <end position="134"/>
    </location>
</feature>
<protein>
    <recommendedName>
        <fullName evidence="9">Phosphopantetheine adenylyltransferase</fullName>
        <ecNumber evidence="9">2.7.7.3</ecNumber>
    </recommendedName>
    <alternativeName>
        <fullName evidence="9">Dephospho-CoA pyrophosphorylase</fullName>
    </alternativeName>
    <alternativeName>
        <fullName evidence="9">Pantetheine-phosphate adenylyltransferase</fullName>
        <shortName evidence="9">PPAT</shortName>
    </alternativeName>
</protein>
<comment type="subcellular location">
    <subcellularLocation>
        <location evidence="9">Cytoplasm</location>
    </subcellularLocation>
</comment>
<dbReference type="EMBL" id="CP047418">
    <property type="protein sequence ID" value="QLL78064.1"/>
    <property type="molecule type" value="Genomic_DNA"/>
</dbReference>
<feature type="binding site" evidence="9">
    <location>
        <begin position="124"/>
        <end position="130"/>
    </location>
    <ligand>
        <name>ATP</name>
        <dbReference type="ChEBI" id="CHEBI:30616"/>
    </ligand>
</feature>
<dbReference type="PANTHER" id="PTHR21342:SF1">
    <property type="entry name" value="PHOSPHOPANTETHEINE ADENYLYLTRANSFERASE"/>
    <property type="match status" value="1"/>
</dbReference>
<dbReference type="InterPro" id="IPR014729">
    <property type="entry name" value="Rossmann-like_a/b/a_fold"/>
</dbReference>
<dbReference type="RefSeq" id="WP_009551824.1">
    <property type="nucleotide sequence ID" value="NZ_CP047418.1"/>
</dbReference>
<feature type="binding site" evidence="9">
    <location>
        <begin position="89"/>
        <end position="91"/>
    </location>
    <ligand>
        <name>ATP</name>
        <dbReference type="ChEBI" id="CHEBI:30616"/>
    </ligand>
</feature>
<dbReference type="SUPFAM" id="SSF52374">
    <property type="entry name" value="Nucleotidylyl transferase"/>
    <property type="match status" value="1"/>
</dbReference>
<evidence type="ECO:0000256" key="9">
    <source>
        <dbReference type="HAMAP-Rule" id="MF_00151"/>
    </source>
</evidence>
<reference evidence="11 12" key="1">
    <citation type="submission" date="2020-01" db="EMBL/GenBank/DDBJ databases">
        <title>Complete and circular genome sequences of six lactobacillus isolates from horses.</title>
        <authorList>
            <person name="Hassan H.M."/>
        </authorList>
    </citation>
    <scope>NUCLEOTIDE SEQUENCE [LARGE SCALE GENOMIC DNA]</scope>
    <source>
        <strain evidence="11 12">1A</strain>
    </source>
</reference>
<comment type="function">
    <text evidence="9">Reversibly transfers an adenylyl group from ATP to 4'-phosphopantetheine, yielding dephospho-CoA (dPCoA) and pyrophosphate.</text>
</comment>
<dbReference type="HAMAP" id="MF_00151">
    <property type="entry name" value="PPAT_bact"/>
    <property type="match status" value="1"/>
</dbReference>
<comment type="subunit">
    <text evidence="9">Homohexamer.</text>
</comment>
<evidence type="ECO:0000256" key="6">
    <source>
        <dbReference type="ARBA" id="ARBA00022842"/>
    </source>
</evidence>
<dbReference type="Proteomes" id="UP000510886">
    <property type="component" value="Chromosome"/>
</dbReference>
<sequence>MTNVAIPGSFDPITQGHLNIIQRCANLFDQVHVLVMTNTSKKSLFTLDERVDLVAGEVAPLKNVMVHGFADQLTVDALQQLDIQLMVRGIRSASDAEFERQIAGLNHQLDPQIETLFMPAEPEFSVIASSMVKEIVRFGGDASGMLSSRVLQAVRAKYAQK</sequence>
<accession>A0A7H9EK80</accession>
<keyword evidence="5 9" id="KW-0067">ATP-binding</keyword>
<evidence type="ECO:0000256" key="2">
    <source>
        <dbReference type="ARBA" id="ARBA00022679"/>
    </source>
</evidence>
<keyword evidence="1 9" id="KW-0963">Cytoplasm</keyword>
<evidence type="ECO:0000256" key="5">
    <source>
        <dbReference type="ARBA" id="ARBA00022840"/>
    </source>
</evidence>
<gene>
    <name evidence="9 11" type="primary">coaD</name>
    <name evidence="11" type="ORF">GTO87_05270</name>
</gene>
<dbReference type="PANTHER" id="PTHR21342">
    <property type="entry name" value="PHOSPHOPANTETHEINE ADENYLYLTRANSFERASE"/>
    <property type="match status" value="1"/>
</dbReference>
<evidence type="ECO:0000256" key="1">
    <source>
        <dbReference type="ARBA" id="ARBA00022490"/>
    </source>
</evidence>
<dbReference type="Gene3D" id="3.40.50.620">
    <property type="entry name" value="HUPs"/>
    <property type="match status" value="1"/>
</dbReference>
<comment type="catalytic activity">
    <reaction evidence="8 9">
        <text>(R)-4'-phosphopantetheine + ATP + H(+) = 3'-dephospho-CoA + diphosphate</text>
        <dbReference type="Rhea" id="RHEA:19801"/>
        <dbReference type="ChEBI" id="CHEBI:15378"/>
        <dbReference type="ChEBI" id="CHEBI:30616"/>
        <dbReference type="ChEBI" id="CHEBI:33019"/>
        <dbReference type="ChEBI" id="CHEBI:57328"/>
        <dbReference type="ChEBI" id="CHEBI:61723"/>
        <dbReference type="EC" id="2.7.7.3"/>
    </reaction>
</comment>
<keyword evidence="7 9" id="KW-0173">Coenzyme A biosynthesis</keyword>
<dbReference type="GO" id="GO:0004595">
    <property type="term" value="F:pantetheine-phosphate adenylyltransferase activity"/>
    <property type="evidence" value="ECO:0007669"/>
    <property type="project" value="UniProtKB-UniRule"/>
</dbReference>
<keyword evidence="3 9" id="KW-0548">Nucleotidyltransferase</keyword>
<feature type="binding site" evidence="9">
    <location>
        <position position="9"/>
    </location>
    <ligand>
        <name>substrate</name>
    </ligand>
</feature>
<evidence type="ECO:0000256" key="3">
    <source>
        <dbReference type="ARBA" id="ARBA00022695"/>
    </source>
</evidence>
<feature type="binding site" evidence="9">
    <location>
        <position position="74"/>
    </location>
    <ligand>
        <name>substrate</name>
    </ligand>
</feature>
<keyword evidence="6 9" id="KW-0460">Magnesium</keyword>
<feature type="site" description="Transition state stabilizer" evidence="9">
    <location>
        <position position="17"/>
    </location>
</feature>
<feature type="binding site" evidence="9">
    <location>
        <position position="99"/>
    </location>
    <ligand>
        <name>ATP</name>
        <dbReference type="ChEBI" id="CHEBI:30616"/>
    </ligand>
</feature>
<dbReference type="GO" id="GO:0005524">
    <property type="term" value="F:ATP binding"/>
    <property type="evidence" value="ECO:0007669"/>
    <property type="project" value="UniProtKB-KW"/>
</dbReference>
<evidence type="ECO:0000256" key="7">
    <source>
        <dbReference type="ARBA" id="ARBA00022993"/>
    </source>
</evidence>
<keyword evidence="2 9" id="KW-0808">Transferase</keyword>
<dbReference type="UniPathway" id="UPA00241">
    <property type="reaction ID" value="UER00355"/>
</dbReference>
<feature type="binding site" evidence="9">
    <location>
        <begin position="9"/>
        <end position="10"/>
    </location>
    <ligand>
        <name>ATP</name>
        <dbReference type="ChEBI" id="CHEBI:30616"/>
    </ligand>
</feature>
<feature type="binding site" evidence="9">
    <location>
        <position position="41"/>
    </location>
    <ligand>
        <name>substrate</name>
    </ligand>
</feature>
<dbReference type="EC" id="2.7.7.3" evidence="9"/>
<dbReference type="GO" id="GO:0015937">
    <property type="term" value="P:coenzyme A biosynthetic process"/>
    <property type="evidence" value="ECO:0007669"/>
    <property type="project" value="UniProtKB-UniRule"/>
</dbReference>
<feature type="binding site" evidence="9">
    <location>
        <position position="17"/>
    </location>
    <ligand>
        <name>ATP</name>
        <dbReference type="ChEBI" id="CHEBI:30616"/>
    </ligand>
</feature>
<evidence type="ECO:0000256" key="4">
    <source>
        <dbReference type="ARBA" id="ARBA00022741"/>
    </source>
</evidence>
<dbReference type="Pfam" id="PF01467">
    <property type="entry name" value="CTP_transf_like"/>
    <property type="match status" value="1"/>
</dbReference>
<comment type="pathway">
    <text evidence="9">Cofactor biosynthesis; coenzyme A biosynthesis; CoA from (R)-pantothenate: step 4/5.</text>
</comment>
<dbReference type="KEGG" id="lsw:GTO87_05270"/>
<dbReference type="CDD" id="cd02163">
    <property type="entry name" value="PPAT"/>
    <property type="match status" value="1"/>
</dbReference>
<evidence type="ECO:0000259" key="10">
    <source>
        <dbReference type="Pfam" id="PF01467"/>
    </source>
</evidence>
<dbReference type="PRINTS" id="PR01020">
    <property type="entry name" value="LPSBIOSNTHSS"/>
</dbReference>
<dbReference type="GO" id="GO:0005737">
    <property type="term" value="C:cytoplasm"/>
    <property type="evidence" value="ECO:0007669"/>
    <property type="project" value="UniProtKB-SubCell"/>
</dbReference>
<dbReference type="NCBIfam" id="TIGR00125">
    <property type="entry name" value="cyt_tran_rel"/>
    <property type="match status" value="1"/>
</dbReference>
<organism evidence="11 12">
    <name type="scientific">Ligilactobacillus saerimneri</name>
    <dbReference type="NCBI Taxonomy" id="228229"/>
    <lineage>
        <taxon>Bacteria</taxon>
        <taxon>Bacillati</taxon>
        <taxon>Bacillota</taxon>
        <taxon>Bacilli</taxon>
        <taxon>Lactobacillales</taxon>
        <taxon>Lactobacillaceae</taxon>
        <taxon>Ligilactobacillus</taxon>
    </lineage>
</organism>
<proteinExistence type="inferred from homology"/>
<dbReference type="AlphaFoldDB" id="A0A7H9EK80"/>
<dbReference type="NCBIfam" id="TIGR01510">
    <property type="entry name" value="coaD_prev_kdtB"/>
    <property type="match status" value="1"/>
</dbReference>
<comment type="cofactor">
    <cofactor evidence="9">
        <name>Mg(2+)</name>
        <dbReference type="ChEBI" id="CHEBI:18420"/>
    </cofactor>
</comment>
<evidence type="ECO:0000313" key="12">
    <source>
        <dbReference type="Proteomes" id="UP000510886"/>
    </source>
</evidence>
<evidence type="ECO:0000313" key="11">
    <source>
        <dbReference type="EMBL" id="QLL78064.1"/>
    </source>
</evidence>
<feature type="binding site" evidence="9">
    <location>
        <position position="88"/>
    </location>
    <ligand>
        <name>substrate</name>
    </ligand>
</feature>